<keyword evidence="1" id="KW-0812">Transmembrane</keyword>
<gene>
    <name evidence="2" type="ORF">PIB30_072093</name>
</gene>
<feature type="transmembrane region" description="Helical" evidence="1">
    <location>
        <begin position="12"/>
        <end position="38"/>
    </location>
</feature>
<sequence>PLKLTSTINRVIPLLLWFHIFSSAFSFFAFNSIFLVLVASYNYVTVFNCIAVSPSPYVIPPLVAPPSIVPSLSSSTPLSLPASPSPIAFASSCQIQSRLLQSSVFVVLSLGMETYPPPRGSDVVVAARSLLAPMPFSLLMYLL</sequence>
<proteinExistence type="predicted"/>
<feature type="non-terminal residue" evidence="2">
    <location>
        <position position="1"/>
    </location>
</feature>
<protein>
    <submittedName>
        <fullName evidence="2">Uncharacterized protein</fullName>
    </submittedName>
</protein>
<reference evidence="2 3" key="1">
    <citation type="journal article" date="2023" name="Plants (Basel)">
        <title>Bridging the Gap: Combining Genomics and Transcriptomics Approaches to Understand Stylosanthes scabra, an Orphan Legume from the Brazilian Caatinga.</title>
        <authorList>
            <person name="Ferreira-Neto J.R.C."/>
            <person name="da Silva M.D."/>
            <person name="Binneck E."/>
            <person name="de Melo N.F."/>
            <person name="da Silva R.H."/>
            <person name="de Melo A.L.T.M."/>
            <person name="Pandolfi V."/>
            <person name="Bustamante F.O."/>
            <person name="Brasileiro-Vidal A.C."/>
            <person name="Benko-Iseppon A.M."/>
        </authorList>
    </citation>
    <scope>NUCLEOTIDE SEQUENCE [LARGE SCALE GENOMIC DNA]</scope>
    <source>
        <tissue evidence="2">Leaves</tissue>
    </source>
</reference>
<keyword evidence="1" id="KW-1133">Transmembrane helix</keyword>
<keyword evidence="1" id="KW-0472">Membrane</keyword>
<organism evidence="2 3">
    <name type="scientific">Stylosanthes scabra</name>
    <dbReference type="NCBI Taxonomy" id="79078"/>
    <lineage>
        <taxon>Eukaryota</taxon>
        <taxon>Viridiplantae</taxon>
        <taxon>Streptophyta</taxon>
        <taxon>Embryophyta</taxon>
        <taxon>Tracheophyta</taxon>
        <taxon>Spermatophyta</taxon>
        <taxon>Magnoliopsida</taxon>
        <taxon>eudicotyledons</taxon>
        <taxon>Gunneridae</taxon>
        <taxon>Pentapetalae</taxon>
        <taxon>rosids</taxon>
        <taxon>fabids</taxon>
        <taxon>Fabales</taxon>
        <taxon>Fabaceae</taxon>
        <taxon>Papilionoideae</taxon>
        <taxon>50 kb inversion clade</taxon>
        <taxon>dalbergioids sensu lato</taxon>
        <taxon>Dalbergieae</taxon>
        <taxon>Pterocarpus clade</taxon>
        <taxon>Stylosanthes</taxon>
    </lineage>
</organism>
<dbReference type="Proteomes" id="UP001341840">
    <property type="component" value="Unassembled WGS sequence"/>
</dbReference>
<evidence type="ECO:0000313" key="3">
    <source>
        <dbReference type="Proteomes" id="UP001341840"/>
    </source>
</evidence>
<dbReference type="EMBL" id="JASCZI010121675">
    <property type="protein sequence ID" value="MED6162605.1"/>
    <property type="molecule type" value="Genomic_DNA"/>
</dbReference>
<name>A0ABU6UQP1_9FABA</name>
<keyword evidence="3" id="KW-1185">Reference proteome</keyword>
<comment type="caution">
    <text evidence="2">The sequence shown here is derived from an EMBL/GenBank/DDBJ whole genome shotgun (WGS) entry which is preliminary data.</text>
</comment>
<accession>A0ABU6UQP1</accession>
<evidence type="ECO:0000256" key="1">
    <source>
        <dbReference type="SAM" id="Phobius"/>
    </source>
</evidence>
<evidence type="ECO:0000313" key="2">
    <source>
        <dbReference type="EMBL" id="MED6162605.1"/>
    </source>
</evidence>